<reference evidence="3" key="1">
    <citation type="submission" date="2015-07" db="EMBL/GenBank/DDBJ databases">
        <authorList>
            <consortium name="Consortium for Microbial Forensics and Genomics (microFORGE)"/>
            <person name="Knight B.M."/>
            <person name="Roberts D.P."/>
            <person name="Lin D."/>
            <person name="Hari K."/>
            <person name="Fletcher J."/>
            <person name="Melcher U."/>
            <person name="Blagden T."/>
            <person name="Winegar R.A."/>
        </authorList>
    </citation>
    <scope>NUCLEOTIDE SEQUENCE [LARGE SCALE GENOMIC DNA]</scope>
    <source>
        <strain evidence="3">DSM 23493</strain>
    </source>
</reference>
<feature type="transmembrane region" description="Helical" evidence="1">
    <location>
        <begin position="7"/>
        <end position="28"/>
    </location>
</feature>
<organism evidence="2 3">
    <name type="scientific">Lysinibacillus xylanilyticus</name>
    <dbReference type="NCBI Taxonomy" id="582475"/>
    <lineage>
        <taxon>Bacteria</taxon>
        <taxon>Bacillati</taxon>
        <taxon>Bacillota</taxon>
        <taxon>Bacilli</taxon>
        <taxon>Bacillales</taxon>
        <taxon>Bacillaceae</taxon>
        <taxon>Lysinibacillus</taxon>
    </lineage>
</organism>
<accession>A0A0K9FDR1</accession>
<dbReference type="Proteomes" id="UP000037326">
    <property type="component" value="Unassembled WGS sequence"/>
</dbReference>
<keyword evidence="1" id="KW-0472">Membrane</keyword>
<evidence type="ECO:0000313" key="3">
    <source>
        <dbReference type="Proteomes" id="UP000037326"/>
    </source>
</evidence>
<evidence type="ECO:0000256" key="1">
    <source>
        <dbReference type="SAM" id="Phobius"/>
    </source>
</evidence>
<dbReference type="AlphaFoldDB" id="A0A0K9FDR1"/>
<proteinExistence type="predicted"/>
<sequence length="106" mass="12650">MNFDTKYLIRWGIPGWIFLMTVLPYLFFVFNDDVLKSLGKVNDLALGAAITLIGIPLGYFFNQLHHFTFWVTNKKNWGSYFEKEVILDMYLSKTENEGYKERYRYL</sequence>
<dbReference type="OrthoDB" id="2736066at2"/>
<keyword evidence="1" id="KW-0812">Transmembrane</keyword>
<dbReference type="PATRIC" id="fig|582475.4.peg.1507"/>
<dbReference type="EMBL" id="LFXJ01000005">
    <property type="protein sequence ID" value="KMY32387.1"/>
    <property type="molecule type" value="Genomic_DNA"/>
</dbReference>
<dbReference type="RefSeq" id="WP_049665614.1">
    <property type="nucleotide sequence ID" value="NZ_LFXJ01000005.1"/>
</dbReference>
<keyword evidence="1" id="KW-1133">Transmembrane helix</keyword>
<protein>
    <submittedName>
        <fullName evidence="2">Uncharacterized protein</fullName>
    </submittedName>
</protein>
<gene>
    <name evidence="2" type="ORF">ACZ11_09670</name>
</gene>
<comment type="caution">
    <text evidence="2">The sequence shown here is derived from an EMBL/GenBank/DDBJ whole genome shotgun (WGS) entry which is preliminary data.</text>
</comment>
<evidence type="ECO:0000313" key="2">
    <source>
        <dbReference type="EMBL" id="KMY32387.1"/>
    </source>
</evidence>
<dbReference type="GeneID" id="96598524"/>
<name>A0A0K9FDR1_9BACI</name>
<feature type="transmembrane region" description="Helical" evidence="1">
    <location>
        <begin position="44"/>
        <end position="61"/>
    </location>
</feature>